<proteinExistence type="predicted"/>
<keyword evidence="2" id="KW-1185">Reference proteome</keyword>
<gene>
    <name evidence="1" type="ORF">BJ958_005392</name>
</gene>
<evidence type="ECO:0000313" key="2">
    <source>
        <dbReference type="Proteomes" id="UP000582231"/>
    </source>
</evidence>
<dbReference type="RefSeq" id="WP_179729835.1">
    <property type="nucleotide sequence ID" value="NZ_BAABEF010000001.1"/>
</dbReference>
<evidence type="ECO:0000313" key="1">
    <source>
        <dbReference type="EMBL" id="NYD33846.1"/>
    </source>
</evidence>
<dbReference type="EMBL" id="JACCBF010000001">
    <property type="protein sequence ID" value="NYD33846.1"/>
    <property type="molecule type" value="Genomic_DNA"/>
</dbReference>
<comment type="caution">
    <text evidence="1">The sequence shown here is derived from an EMBL/GenBank/DDBJ whole genome shotgun (WGS) entry which is preliminary data.</text>
</comment>
<protein>
    <submittedName>
        <fullName evidence="1">Uncharacterized protein</fullName>
    </submittedName>
</protein>
<organism evidence="1 2">
    <name type="scientific">Nocardioides kongjuensis</name>
    <dbReference type="NCBI Taxonomy" id="349522"/>
    <lineage>
        <taxon>Bacteria</taxon>
        <taxon>Bacillati</taxon>
        <taxon>Actinomycetota</taxon>
        <taxon>Actinomycetes</taxon>
        <taxon>Propionibacteriales</taxon>
        <taxon>Nocardioidaceae</taxon>
        <taxon>Nocardioides</taxon>
    </lineage>
</organism>
<dbReference type="Proteomes" id="UP000582231">
    <property type="component" value="Unassembled WGS sequence"/>
</dbReference>
<reference evidence="1 2" key="1">
    <citation type="submission" date="2020-07" db="EMBL/GenBank/DDBJ databases">
        <title>Sequencing the genomes of 1000 actinobacteria strains.</title>
        <authorList>
            <person name="Klenk H.-P."/>
        </authorList>
    </citation>
    <scope>NUCLEOTIDE SEQUENCE [LARGE SCALE GENOMIC DNA]</scope>
    <source>
        <strain evidence="1 2">DSM 19082</strain>
    </source>
</reference>
<sequence length="135" mass="14504">MATKYDGKDLTFTVDGVQFNADGTSVVMDNEDGDAGTQTFAELANGTPVNWFFQITALLDLAGTSFHTMLWDNAGTEVAFVFDPMGAGVTPTVNKPKYTGNCKIPRKPPVGGQAGETWTYDFRIDIVGEPTKVTA</sequence>
<accession>A0A852RXD4</accession>
<dbReference type="AlphaFoldDB" id="A0A852RXD4"/>
<name>A0A852RXD4_9ACTN</name>